<dbReference type="SUPFAM" id="SSF117281">
    <property type="entry name" value="Kelch motif"/>
    <property type="match status" value="1"/>
</dbReference>
<comment type="caution">
    <text evidence="5">The sequence shown here is derived from an EMBL/GenBank/DDBJ whole genome shotgun (WGS) entry which is preliminary data.</text>
</comment>
<dbReference type="Gene3D" id="2.120.10.80">
    <property type="entry name" value="Kelch-type beta propeller"/>
    <property type="match status" value="1"/>
</dbReference>
<keyword evidence="2" id="KW-0677">Repeat</keyword>
<proteinExistence type="predicted"/>
<dbReference type="PANTHER" id="PTHR45632:SF3">
    <property type="entry name" value="KELCH-LIKE PROTEIN 32"/>
    <property type="match status" value="1"/>
</dbReference>
<evidence type="ECO:0000259" key="4">
    <source>
        <dbReference type="PROSITE" id="PS50097"/>
    </source>
</evidence>
<feature type="region of interest" description="Disordered" evidence="3">
    <location>
        <begin position="61"/>
        <end position="133"/>
    </location>
</feature>
<evidence type="ECO:0000313" key="6">
    <source>
        <dbReference type="Proteomes" id="UP000269221"/>
    </source>
</evidence>
<dbReference type="AlphaFoldDB" id="A0A3M0JDJ2"/>
<keyword evidence="1" id="KW-0880">Kelch repeat</keyword>
<dbReference type="InterPro" id="IPR006652">
    <property type="entry name" value="Kelch_1"/>
</dbReference>
<dbReference type="Gene3D" id="3.30.710.10">
    <property type="entry name" value="Potassium Channel Kv1.1, Chain A"/>
    <property type="match status" value="1"/>
</dbReference>
<dbReference type="PROSITE" id="PS50097">
    <property type="entry name" value="BTB"/>
    <property type="match status" value="1"/>
</dbReference>
<reference evidence="5 6" key="1">
    <citation type="submission" date="2018-07" db="EMBL/GenBank/DDBJ databases">
        <title>A high quality draft genome assembly of the barn swallow (H. rustica rustica).</title>
        <authorList>
            <person name="Formenti G."/>
            <person name="Chiara M."/>
            <person name="Poveda L."/>
            <person name="Francoijs K.-J."/>
            <person name="Bonisoli-Alquati A."/>
            <person name="Canova L."/>
            <person name="Gianfranceschi L."/>
            <person name="Horner D.S."/>
            <person name="Saino N."/>
        </authorList>
    </citation>
    <scope>NUCLEOTIDE SEQUENCE [LARGE SCALE GENOMIC DNA]</scope>
    <source>
        <strain evidence="5">Chelidonia</strain>
        <tissue evidence="5">Blood</tissue>
    </source>
</reference>
<dbReference type="EMBL" id="QRBI01000151">
    <property type="protein sequence ID" value="RMB98874.1"/>
    <property type="molecule type" value="Genomic_DNA"/>
</dbReference>
<dbReference type="SMART" id="SM00875">
    <property type="entry name" value="BACK"/>
    <property type="match status" value="1"/>
</dbReference>
<keyword evidence="6" id="KW-1185">Reference proteome</keyword>
<evidence type="ECO:0000313" key="5">
    <source>
        <dbReference type="EMBL" id="RMB98874.1"/>
    </source>
</evidence>
<dbReference type="InterPro" id="IPR011705">
    <property type="entry name" value="BACK"/>
</dbReference>
<dbReference type="InterPro" id="IPR015915">
    <property type="entry name" value="Kelch-typ_b-propeller"/>
</dbReference>
<dbReference type="Pfam" id="PF01344">
    <property type="entry name" value="Kelch_1"/>
    <property type="match status" value="4"/>
</dbReference>
<dbReference type="Gene3D" id="1.25.40.420">
    <property type="match status" value="1"/>
</dbReference>
<dbReference type="SMART" id="SM00225">
    <property type="entry name" value="BTB"/>
    <property type="match status" value="1"/>
</dbReference>
<dbReference type="SMART" id="SM00612">
    <property type="entry name" value="Kelch"/>
    <property type="match status" value="4"/>
</dbReference>
<evidence type="ECO:0000256" key="1">
    <source>
        <dbReference type="ARBA" id="ARBA00022441"/>
    </source>
</evidence>
<dbReference type="Pfam" id="PF07707">
    <property type="entry name" value="BACK"/>
    <property type="match status" value="1"/>
</dbReference>
<protein>
    <recommendedName>
        <fullName evidence="4">BTB domain-containing protein</fullName>
    </recommendedName>
</protein>
<dbReference type="OrthoDB" id="45365at2759"/>
<dbReference type="Pfam" id="PF00651">
    <property type="entry name" value="BTB"/>
    <property type="match status" value="1"/>
</dbReference>
<accession>A0A3M0JDJ2</accession>
<gene>
    <name evidence="5" type="ORF">DUI87_24418</name>
</gene>
<name>A0A3M0JDJ2_HIRRU</name>
<organism evidence="5 6">
    <name type="scientific">Hirundo rustica rustica</name>
    <dbReference type="NCBI Taxonomy" id="333673"/>
    <lineage>
        <taxon>Eukaryota</taxon>
        <taxon>Metazoa</taxon>
        <taxon>Chordata</taxon>
        <taxon>Craniata</taxon>
        <taxon>Vertebrata</taxon>
        <taxon>Euteleostomi</taxon>
        <taxon>Archelosauria</taxon>
        <taxon>Archosauria</taxon>
        <taxon>Dinosauria</taxon>
        <taxon>Saurischia</taxon>
        <taxon>Theropoda</taxon>
        <taxon>Coelurosauria</taxon>
        <taxon>Aves</taxon>
        <taxon>Neognathae</taxon>
        <taxon>Neoaves</taxon>
        <taxon>Telluraves</taxon>
        <taxon>Australaves</taxon>
        <taxon>Passeriformes</taxon>
        <taxon>Sylvioidea</taxon>
        <taxon>Hirundinidae</taxon>
        <taxon>Hirundo</taxon>
    </lineage>
</organism>
<dbReference type="Proteomes" id="UP000269221">
    <property type="component" value="Unassembled WGS sequence"/>
</dbReference>
<evidence type="ECO:0000256" key="3">
    <source>
        <dbReference type="SAM" id="MobiDB-lite"/>
    </source>
</evidence>
<evidence type="ECO:0000256" key="2">
    <source>
        <dbReference type="ARBA" id="ARBA00022737"/>
    </source>
</evidence>
<feature type="region of interest" description="Disordered" evidence="3">
    <location>
        <begin position="1"/>
        <end position="24"/>
    </location>
</feature>
<dbReference type="InterPro" id="IPR011333">
    <property type="entry name" value="SKP1/BTB/POZ_sf"/>
</dbReference>
<dbReference type="SUPFAM" id="SSF54695">
    <property type="entry name" value="POZ domain"/>
    <property type="match status" value="1"/>
</dbReference>
<feature type="domain" description="BTB" evidence="4">
    <location>
        <begin position="236"/>
        <end position="303"/>
    </location>
</feature>
<dbReference type="CDD" id="cd18485">
    <property type="entry name" value="BACK_KBTBD12"/>
    <property type="match status" value="1"/>
</dbReference>
<sequence length="824" mass="94354">MSESPGAVLPPGHPGPNRSLGSQHQTSLFASLRALKAIPGRSLRCYLKGMPKLCTLIQREERRGEERRGEERRGEERRGEERRGEERRGEERRGEERRGEERRGEERRGEERRGEERRGEERRGEERNRMMERKHSRCEVTTLFLQLCLAKQHCSAELSEYHKKSLAHIQMLIFSLPNPFLKSETFPVKTLSSEDIEREEVWRSTMNCKVEEKRKQRHSLTLLEQVKRMKESTQITDVVLIAEGEKFPCHKVVLAAFSAYFKAMFTCGLAECTQREVVLHNISAKGMAVILHYMYSADLCLTSLNVQTVALAAYFMQMDEVCNMCQKYVMEHMDASNCVGIYYFANHIGAEDLCDQARKYMYQHFAEVSLQEEILEIEFQQLMTIIKSDDLNISREESILDLVIRWVKHSRESRSEHLVELLKQVRLVLVSPSFLVEARKRNTIILCNSECNDMFEEALKTIQLSSHPSLSLRYGMETTDLLLCIGNSSLGIRSRHGSYADASFCYAPATQKTYFISSPKYGEGLGYVCTGVVTEKNDIIVAGEPSAIKMSRQRTRSIEIYRYHQQGNRFWHSLCSTQLRELYALGTAHNDLYVIGGQMKVKNQYLVTNCVEKYSMKQGTWRSTAPLPVPLACHMVVTVKDKLYVLGGWTPQMDLPDEEPDRLSNRTFQYDPGQDKWMERAPMKFSKYRFSTAVVNGEIYVLGGIGCLGYDRGQTRKCLDAVEIYNPDGDFWRDGPPMPSPLLSLRTNSTSAGSVEGKLYLCGGFHGAARHEVITKEILELDTWENQWNVVATNVLMPDSYDVCLVARLNPRDLIPPPPDLVNQ</sequence>
<dbReference type="PANTHER" id="PTHR45632">
    <property type="entry name" value="LD33804P"/>
    <property type="match status" value="1"/>
</dbReference>
<dbReference type="STRING" id="333673.A0A3M0JDJ2"/>
<dbReference type="InterPro" id="IPR000210">
    <property type="entry name" value="BTB/POZ_dom"/>
</dbReference>
<dbReference type="FunFam" id="1.25.40.420:FF:000001">
    <property type="entry name" value="Kelch-like family member 12"/>
    <property type="match status" value="1"/>
</dbReference>